<name>A0AAV7UTB5_PLEWA</name>
<accession>A0AAV7UTB5</accession>
<evidence type="ECO:0000313" key="1">
    <source>
        <dbReference type="EMBL" id="KAJ1190862.1"/>
    </source>
</evidence>
<keyword evidence="2" id="KW-1185">Reference proteome</keyword>
<sequence length="104" mass="11626">MLLPGPRTARPENRKSIYIRGQEEAWNASSHITCCVRLLIDVRSHVARALLLPCRALSAGGAASEREPAACTRENNASAAARCVLKFWRLLFRWTRRQLPGKAN</sequence>
<dbReference type="Proteomes" id="UP001066276">
    <property type="component" value="Chromosome 2_2"/>
</dbReference>
<evidence type="ECO:0000313" key="2">
    <source>
        <dbReference type="Proteomes" id="UP001066276"/>
    </source>
</evidence>
<proteinExistence type="predicted"/>
<protein>
    <submittedName>
        <fullName evidence="1">Uncharacterized protein</fullName>
    </submittedName>
</protein>
<dbReference type="EMBL" id="JANPWB010000004">
    <property type="protein sequence ID" value="KAJ1190862.1"/>
    <property type="molecule type" value="Genomic_DNA"/>
</dbReference>
<reference evidence="1" key="1">
    <citation type="journal article" date="2022" name="bioRxiv">
        <title>Sequencing and chromosome-scale assembly of the giantPleurodeles waltlgenome.</title>
        <authorList>
            <person name="Brown T."/>
            <person name="Elewa A."/>
            <person name="Iarovenko S."/>
            <person name="Subramanian E."/>
            <person name="Araus A.J."/>
            <person name="Petzold A."/>
            <person name="Susuki M."/>
            <person name="Suzuki K.-i.T."/>
            <person name="Hayashi T."/>
            <person name="Toyoda A."/>
            <person name="Oliveira C."/>
            <person name="Osipova E."/>
            <person name="Leigh N.D."/>
            <person name="Simon A."/>
            <person name="Yun M.H."/>
        </authorList>
    </citation>
    <scope>NUCLEOTIDE SEQUENCE</scope>
    <source>
        <strain evidence="1">20211129_DDA</strain>
        <tissue evidence="1">Liver</tissue>
    </source>
</reference>
<dbReference type="AlphaFoldDB" id="A0AAV7UTB5"/>
<comment type="caution">
    <text evidence="1">The sequence shown here is derived from an EMBL/GenBank/DDBJ whole genome shotgun (WGS) entry which is preliminary data.</text>
</comment>
<gene>
    <name evidence="1" type="ORF">NDU88_000181</name>
</gene>
<organism evidence="1 2">
    <name type="scientific">Pleurodeles waltl</name>
    <name type="common">Iberian ribbed newt</name>
    <dbReference type="NCBI Taxonomy" id="8319"/>
    <lineage>
        <taxon>Eukaryota</taxon>
        <taxon>Metazoa</taxon>
        <taxon>Chordata</taxon>
        <taxon>Craniata</taxon>
        <taxon>Vertebrata</taxon>
        <taxon>Euteleostomi</taxon>
        <taxon>Amphibia</taxon>
        <taxon>Batrachia</taxon>
        <taxon>Caudata</taxon>
        <taxon>Salamandroidea</taxon>
        <taxon>Salamandridae</taxon>
        <taxon>Pleurodelinae</taxon>
        <taxon>Pleurodeles</taxon>
    </lineage>
</organism>